<comment type="caution">
    <text evidence="2">The sequence shown here is derived from an EMBL/GenBank/DDBJ whole genome shotgun (WGS) entry which is preliminary data.</text>
</comment>
<evidence type="ECO:0000256" key="1">
    <source>
        <dbReference type="SAM" id="MobiDB-lite"/>
    </source>
</evidence>
<evidence type="ECO:0000313" key="3">
    <source>
        <dbReference type="Proteomes" id="UP000028582"/>
    </source>
</evidence>
<dbReference type="OrthoDB" id="125189at2759"/>
<accession>A0A081AXK1</accession>
<feature type="compositionally biased region" description="Basic residues" evidence="1">
    <location>
        <begin position="66"/>
        <end position="75"/>
    </location>
</feature>
<evidence type="ECO:0000313" key="2">
    <source>
        <dbReference type="EMBL" id="ETO83612.1"/>
    </source>
</evidence>
<proteinExistence type="predicted"/>
<organism evidence="2 3">
    <name type="scientific">Phytophthora nicotianae P1976</name>
    <dbReference type="NCBI Taxonomy" id="1317066"/>
    <lineage>
        <taxon>Eukaryota</taxon>
        <taxon>Sar</taxon>
        <taxon>Stramenopiles</taxon>
        <taxon>Oomycota</taxon>
        <taxon>Peronosporomycetes</taxon>
        <taxon>Peronosporales</taxon>
        <taxon>Peronosporaceae</taxon>
        <taxon>Phytophthora</taxon>
    </lineage>
</organism>
<name>A0A081AXK1_PHYNI</name>
<dbReference type="EMBL" id="ANJA01000468">
    <property type="protein sequence ID" value="ETO83612.1"/>
    <property type="molecule type" value="Genomic_DNA"/>
</dbReference>
<gene>
    <name evidence="2" type="ORF">F444_02392</name>
</gene>
<feature type="compositionally biased region" description="Acidic residues" evidence="1">
    <location>
        <begin position="82"/>
        <end position="94"/>
    </location>
</feature>
<reference evidence="2 3" key="1">
    <citation type="submission" date="2013-11" db="EMBL/GenBank/DDBJ databases">
        <title>The Genome Sequence of Phytophthora parasitica P1976.</title>
        <authorList>
            <consortium name="The Broad Institute Genomics Platform"/>
            <person name="Russ C."/>
            <person name="Tyler B."/>
            <person name="Panabieres F."/>
            <person name="Shan W."/>
            <person name="Tripathy S."/>
            <person name="Grunwald N."/>
            <person name="Machado M."/>
            <person name="Johnson C.S."/>
            <person name="Walker B."/>
            <person name="Young S."/>
            <person name="Zeng Q."/>
            <person name="Gargeya S."/>
            <person name="Fitzgerald M."/>
            <person name="Haas B."/>
            <person name="Abouelleil A."/>
            <person name="Allen A.W."/>
            <person name="Alvarado L."/>
            <person name="Arachchi H.M."/>
            <person name="Berlin A.M."/>
            <person name="Chapman S.B."/>
            <person name="Gainer-Dewar J."/>
            <person name="Goldberg J."/>
            <person name="Griggs A."/>
            <person name="Gujja S."/>
            <person name="Hansen M."/>
            <person name="Howarth C."/>
            <person name="Imamovic A."/>
            <person name="Ireland A."/>
            <person name="Larimer J."/>
            <person name="McCowan C."/>
            <person name="Murphy C."/>
            <person name="Pearson M."/>
            <person name="Poon T.W."/>
            <person name="Priest M."/>
            <person name="Roberts A."/>
            <person name="Saif S."/>
            <person name="Shea T."/>
            <person name="Sisk P."/>
            <person name="Sykes S."/>
            <person name="Wortman J."/>
            <person name="Nusbaum C."/>
            <person name="Birren B."/>
        </authorList>
    </citation>
    <scope>NUCLEOTIDE SEQUENCE [LARGE SCALE GENOMIC DNA]</scope>
    <source>
        <strain evidence="2 3">P1976</strain>
    </source>
</reference>
<dbReference type="AlphaFoldDB" id="A0A081AXK1"/>
<protein>
    <submittedName>
        <fullName evidence="2">Uncharacterized protein</fullName>
    </submittedName>
</protein>
<feature type="region of interest" description="Disordered" evidence="1">
    <location>
        <begin position="62"/>
        <end position="106"/>
    </location>
</feature>
<sequence length="106" mass="12260">MEKVTDRDTSFQCSSCVLTTTDKRSGEATTSPVYRYNKVKHSYDGEARTCFEIWHKCWRNGTQKPSRGKRKIRMHVAKEDEVNADDEAEKADDEGSPHPPQRARRQ</sequence>
<dbReference type="Proteomes" id="UP000028582">
    <property type="component" value="Unassembled WGS sequence"/>
</dbReference>